<dbReference type="InterPro" id="IPR036085">
    <property type="entry name" value="PAZ_dom_sf"/>
</dbReference>
<dbReference type="Pfam" id="PF08699">
    <property type="entry name" value="ArgoL1"/>
    <property type="match status" value="1"/>
</dbReference>
<dbReference type="InterPro" id="IPR003165">
    <property type="entry name" value="Piwi"/>
</dbReference>
<dbReference type="InterPro" id="IPR036397">
    <property type="entry name" value="RNaseH_sf"/>
</dbReference>
<dbReference type="Proteomes" id="UP001365542">
    <property type="component" value="Unassembled WGS sequence"/>
</dbReference>
<dbReference type="GO" id="GO:0003723">
    <property type="term" value="F:RNA binding"/>
    <property type="evidence" value="ECO:0007669"/>
    <property type="project" value="InterPro"/>
</dbReference>
<feature type="region of interest" description="Disordered" evidence="1">
    <location>
        <begin position="61"/>
        <end position="119"/>
    </location>
</feature>
<dbReference type="CDD" id="cd02846">
    <property type="entry name" value="PAZ_argonaute_like"/>
    <property type="match status" value="1"/>
</dbReference>
<dbReference type="Pfam" id="PF02171">
    <property type="entry name" value="Piwi"/>
    <property type="match status" value="1"/>
</dbReference>
<feature type="compositionally biased region" description="Basic and acidic residues" evidence="1">
    <location>
        <begin position="65"/>
        <end position="85"/>
    </location>
</feature>
<accession>A0AAV9X8W7</accession>
<dbReference type="Pfam" id="PF02170">
    <property type="entry name" value="PAZ"/>
    <property type="match status" value="1"/>
</dbReference>
<dbReference type="InterPro" id="IPR012337">
    <property type="entry name" value="RNaseH-like_sf"/>
</dbReference>
<feature type="compositionally biased region" description="Gly residues" evidence="1">
    <location>
        <begin position="87"/>
        <end position="119"/>
    </location>
</feature>
<evidence type="ECO:0000259" key="2">
    <source>
        <dbReference type="PROSITE" id="PS50822"/>
    </source>
</evidence>
<sequence>MADALIVMLFGHDGTHPPDWLKLALAGGSRSRPCCRHCGSYSHKHSDCDILKLVGPQHLASLRSSRAERRGERSGGNRGRGDRGRGNRGGGGGGGGNDRSGGGRGRGRGGGSFSGFRGGGGFGRGGGNGDIVQQLRHLNIDAVGDASGDIQRAVNAENSALISRLKLHGSGPWRFPLRKAYNSEASGDKRLLVAANYFAFELTSTNICRYPLTSNPKTQNKRLIDEFIRTQFPGEETRIAPDYAGYIYTPESWKPSRKVYNISHDQRSYAFEIDQSQRKVLDFASYRNYISGQAVPAASSFAKSSKEATDENSVIPNNCNEVIQALNAIILRYPRLRHGEKLIHEKGNTIFLDFADGGKQRQLESPADYDGLDVGSGIQLLHGFHASIRPGSQKCLVNVSKATNLFYKSQDLSLSINLSNGQSQARSIRRYTEVEQKSIERFLEGKFIRVEGSSMSRRFVEISTETANTARVPNEGGISVSVADYYKARGVTLKYPNQQVVKLQGKTKSDQLLVPLELCIVEPGQRFKGRLNAQGSAAMIRESAEAPGKYVERLENKFPEVFNLRDRTNSTLQSFGLNLQTTLLKLQAYKLTPPNVAFRRADRSEQNAEIDANTGSWRIPDKALLYRPAELRHYIVLSIDPRPRFNPEQAVEDLVNECRTLGMTVPPKPHVATFNIQKSHNQESDAELAVRVLNLFKTQIATEVTKIYNSDINTQVMIFCLLPSTSPAIYNAIKRSGDCIVGVPTVCMSMYKIAKMAENGRGATQYYQNIALKINLKLGGINFTTHNTPKLAEIIPAYNQNTVMLMGADVSHSGSRHLPSITAVVSTVDPAQSTLHASIDFQRNGEMIQNMEQAVVDRLLTFFNLRNKLPTHIIMFRDGVSESQYKQVLDQEVVAIDNAILRAVKGARGKLNLDVPTPTLTVIVVGKRHQTRFFASTHDNFKSIGCKVNTPPGLVVDRAVTAIYEKDFFLQAHSAIAGTARPAHYFVIRDDMNLPDSDIQKLTNIWSYSFGRSLRSVSYAPPAYCADLACGRARAWIQHIVDDVKNQEWPKKNDEKITVEEYAIINLQRVSNSNAQLHERLRRTMWYI</sequence>
<proteinExistence type="predicted"/>
<keyword evidence="4" id="KW-1185">Reference proteome</keyword>
<name>A0AAV9X8W7_9PEZI</name>
<dbReference type="PROSITE" id="PS50822">
    <property type="entry name" value="PIWI"/>
    <property type="match status" value="1"/>
</dbReference>
<comment type="caution">
    <text evidence="3">The sequence shown here is derived from an EMBL/GenBank/DDBJ whole genome shotgun (WGS) entry which is preliminary data.</text>
</comment>
<dbReference type="InterPro" id="IPR003100">
    <property type="entry name" value="PAZ_dom"/>
</dbReference>
<dbReference type="Gene3D" id="3.30.420.10">
    <property type="entry name" value="Ribonuclease H-like superfamily/Ribonuclease H"/>
    <property type="match status" value="1"/>
</dbReference>
<reference evidence="3 4" key="1">
    <citation type="submission" date="2019-10" db="EMBL/GenBank/DDBJ databases">
        <authorList>
            <person name="Palmer J.M."/>
        </authorList>
    </citation>
    <scope>NUCLEOTIDE SEQUENCE [LARGE SCALE GENOMIC DNA]</scope>
    <source>
        <strain evidence="3 4">TWF694</strain>
    </source>
</reference>
<feature type="domain" description="Piwi" evidence="2">
    <location>
        <begin position="717"/>
        <end position="1038"/>
    </location>
</feature>
<dbReference type="EMBL" id="JAVHJO010000008">
    <property type="protein sequence ID" value="KAK6538396.1"/>
    <property type="molecule type" value="Genomic_DNA"/>
</dbReference>
<dbReference type="InterPro" id="IPR014811">
    <property type="entry name" value="ArgoL1"/>
</dbReference>
<dbReference type="SUPFAM" id="SSF53098">
    <property type="entry name" value="Ribonuclease H-like"/>
    <property type="match status" value="1"/>
</dbReference>
<evidence type="ECO:0000313" key="4">
    <source>
        <dbReference type="Proteomes" id="UP001365542"/>
    </source>
</evidence>
<dbReference type="Gene3D" id="3.40.50.2300">
    <property type="match status" value="1"/>
</dbReference>
<evidence type="ECO:0000256" key="1">
    <source>
        <dbReference type="SAM" id="MobiDB-lite"/>
    </source>
</evidence>
<dbReference type="PANTHER" id="PTHR22891">
    <property type="entry name" value="EUKARYOTIC TRANSLATION INITIATION FACTOR 2C"/>
    <property type="match status" value="1"/>
</dbReference>
<evidence type="ECO:0000313" key="3">
    <source>
        <dbReference type="EMBL" id="KAK6538396.1"/>
    </source>
</evidence>
<organism evidence="3 4">
    <name type="scientific">Orbilia ellipsospora</name>
    <dbReference type="NCBI Taxonomy" id="2528407"/>
    <lineage>
        <taxon>Eukaryota</taxon>
        <taxon>Fungi</taxon>
        <taxon>Dikarya</taxon>
        <taxon>Ascomycota</taxon>
        <taxon>Pezizomycotina</taxon>
        <taxon>Orbiliomycetes</taxon>
        <taxon>Orbiliales</taxon>
        <taxon>Orbiliaceae</taxon>
        <taxon>Orbilia</taxon>
    </lineage>
</organism>
<dbReference type="AlphaFoldDB" id="A0AAV9X8W7"/>
<protein>
    <recommendedName>
        <fullName evidence="2">Piwi domain-containing protein</fullName>
    </recommendedName>
</protein>
<dbReference type="SMART" id="SM00950">
    <property type="entry name" value="Piwi"/>
    <property type="match status" value="1"/>
</dbReference>
<gene>
    <name evidence="3" type="ORF">TWF694_011274</name>
</gene>
<dbReference type="SUPFAM" id="SSF101690">
    <property type="entry name" value="PAZ domain"/>
    <property type="match status" value="1"/>
</dbReference>
<dbReference type="Gene3D" id="2.170.260.10">
    <property type="entry name" value="paz domain"/>
    <property type="match status" value="1"/>
</dbReference>